<evidence type="ECO:0000256" key="1">
    <source>
        <dbReference type="SAM" id="MobiDB-lite"/>
    </source>
</evidence>
<feature type="transmembrane region" description="Helical" evidence="2">
    <location>
        <begin position="91"/>
        <end position="110"/>
    </location>
</feature>
<evidence type="ECO:0000256" key="2">
    <source>
        <dbReference type="SAM" id="Phobius"/>
    </source>
</evidence>
<dbReference type="EMBL" id="JAJAGO010000026">
    <property type="protein sequence ID" value="MCT2594706.1"/>
    <property type="molecule type" value="Genomic_DNA"/>
</dbReference>
<feature type="compositionally biased region" description="Polar residues" evidence="1">
    <location>
        <begin position="44"/>
        <end position="62"/>
    </location>
</feature>
<name>A0ABT2K3N4_9ACTN</name>
<comment type="caution">
    <text evidence="3">The sequence shown here is derived from an EMBL/GenBank/DDBJ whole genome shotgun (WGS) entry which is preliminary data.</text>
</comment>
<dbReference type="Proteomes" id="UP001156389">
    <property type="component" value="Unassembled WGS sequence"/>
</dbReference>
<keyword evidence="2" id="KW-0472">Membrane</keyword>
<keyword evidence="2" id="KW-1133">Transmembrane helix</keyword>
<gene>
    <name evidence="3" type="ORF">LHJ74_33150</name>
</gene>
<keyword evidence="4" id="KW-1185">Reference proteome</keyword>
<evidence type="ECO:0000313" key="3">
    <source>
        <dbReference type="EMBL" id="MCT2594706.1"/>
    </source>
</evidence>
<keyword evidence="2" id="KW-0812">Transmembrane</keyword>
<reference evidence="3 4" key="1">
    <citation type="submission" date="2021-10" db="EMBL/GenBank/DDBJ databases">
        <title>Streptomyces gossypii sp. nov., isolated from soil collected from cotton field.</title>
        <authorList>
            <person name="Ge X."/>
            <person name="Chen X."/>
            <person name="Liu W."/>
        </authorList>
    </citation>
    <scope>NUCLEOTIDE SEQUENCE [LARGE SCALE GENOMIC DNA]</scope>
    <source>
        <strain evidence="3 4">N2-109</strain>
    </source>
</reference>
<accession>A0ABT2K3N4</accession>
<evidence type="ECO:0000313" key="4">
    <source>
        <dbReference type="Proteomes" id="UP001156389"/>
    </source>
</evidence>
<feature type="transmembrane region" description="Helical" evidence="2">
    <location>
        <begin position="12"/>
        <end position="30"/>
    </location>
</feature>
<organism evidence="3 4">
    <name type="scientific">Streptomyces gossypii</name>
    <dbReference type="NCBI Taxonomy" id="2883101"/>
    <lineage>
        <taxon>Bacteria</taxon>
        <taxon>Bacillati</taxon>
        <taxon>Actinomycetota</taxon>
        <taxon>Actinomycetes</taxon>
        <taxon>Kitasatosporales</taxon>
        <taxon>Streptomycetaceae</taxon>
        <taxon>Streptomyces</taxon>
    </lineage>
</organism>
<feature type="region of interest" description="Disordered" evidence="1">
    <location>
        <begin position="34"/>
        <end position="72"/>
    </location>
</feature>
<proteinExistence type="predicted"/>
<sequence>MPASFPARAHRRPLITAAVAGGALFAVWFVPSAGPTGEGAPAPETQTVAATSPNGPNGSHAESTGGPHTEDELRAGSAIAVAEDDGSGVSGYLLGGLGLAGAAAAGGVLLTRARSRPVSQPASPASRS</sequence>
<protein>
    <submittedName>
        <fullName evidence="3">Uncharacterized protein</fullName>
    </submittedName>
</protein>
<dbReference type="RefSeq" id="WP_260222061.1">
    <property type="nucleotide sequence ID" value="NZ_JAJAGO010000026.1"/>
</dbReference>